<evidence type="ECO:0000256" key="1">
    <source>
        <dbReference type="SAM" id="Phobius"/>
    </source>
</evidence>
<dbReference type="EMBL" id="SBJO01000161">
    <property type="protein sequence ID" value="KAF9762488.1"/>
    <property type="molecule type" value="Genomic_DNA"/>
</dbReference>
<protein>
    <submittedName>
        <fullName evidence="3">Uncharacterized protein</fullName>
    </submittedName>
</protein>
<evidence type="ECO:0000313" key="4">
    <source>
        <dbReference type="Proteomes" id="UP000740883"/>
    </source>
</evidence>
<feature type="signal peptide" evidence="2">
    <location>
        <begin position="1"/>
        <end position="16"/>
    </location>
</feature>
<gene>
    <name evidence="3" type="ORF">NGRA_1971</name>
</gene>
<keyword evidence="1" id="KW-0812">Transmembrane</keyword>
<dbReference type="AlphaFoldDB" id="A0A9P6GZ10"/>
<evidence type="ECO:0000313" key="3">
    <source>
        <dbReference type="EMBL" id="KAF9762488.1"/>
    </source>
</evidence>
<comment type="caution">
    <text evidence="3">The sequence shown here is derived from an EMBL/GenBank/DDBJ whole genome shotgun (WGS) entry which is preliminary data.</text>
</comment>
<feature type="chain" id="PRO_5040190559" evidence="2">
    <location>
        <begin position="17"/>
        <end position="159"/>
    </location>
</feature>
<dbReference type="Proteomes" id="UP000740883">
    <property type="component" value="Unassembled WGS sequence"/>
</dbReference>
<keyword evidence="2" id="KW-0732">Signal</keyword>
<sequence>MFLLYLLLITTTKTDYKYISTEESIVCSETELVLSKTDYNNASNDESIDCSETDYNNTSNDESIDCCDSETTRTDIEKIKGMPKKRQCFIFLALIVGIIMPFISCIVLLIVSYKNTHDEKYKNFYANLAIICFFCFICLYCGALLAGDLLTKKICSRVF</sequence>
<feature type="transmembrane region" description="Helical" evidence="1">
    <location>
        <begin position="124"/>
        <end position="147"/>
    </location>
</feature>
<name>A0A9P6GZ10_9MICR</name>
<proteinExistence type="predicted"/>
<organism evidence="3 4">
    <name type="scientific">Nosema granulosis</name>
    <dbReference type="NCBI Taxonomy" id="83296"/>
    <lineage>
        <taxon>Eukaryota</taxon>
        <taxon>Fungi</taxon>
        <taxon>Fungi incertae sedis</taxon>
        <taxon>Microsporidia</taxon>
        <taxon>Nosematidae</taxon>
        <taxon>Nosema</taxon>
    </lineage>
</organism>
<keyword evidence="1" id="KW-0472">Membrane</keyword>
<keyword evidence="4" id="KW-1185">Reference proteome</keyword>
<reference evidence="3 4" key="1">
    <citation type="journal article" date="2020" name="Genome Biol. Evol.">
        <title>Comparative genomics of strictly vertically transmitted, feminizing microsporidia endosymbionts of amphipod crustaceans.</title>
        <authorList>
            <person name="Cormier A."/>
            <person name="Chebbi M.A."/>
            <person name="Giraud I."/>
            <person name="Wattier R."/>
            <person name="Teixeira M."/>
            <person name="Gilbert C."/>
            <person name="Rigaud T."/>
            <person name="Cordaux R."/>
        </authorList>
    </citation>
    <scope>NUCLEOTIDE SEQUENCE [LARGE SCALE GENOMIC DNA]</scope>
    <source>
        <strain evidence="3 4">Ou3-Ou53</strain>
    </source>
</reference>
<evidence type="ECO:0000256" key="2">
    <source>
        <dbReference type="SAM" id="SignalP"/>
    </source>
</evidence>
<accession>A0A9P6GZ10</accession>
<keyword evidence="1" id="KW-1133">Transmembrane helix</keyword>
<feature type="transmembrane region" description="Helical" evidence="1">
    <location>
        <begin position="88"/>
        <end position="112"/>
    </location>
</feature>